<feature type="transmembrane region" description="Helical" evidence="1">
    <location>
        <begin position="113"/>
        <end position="134"/>
    </location>
</feature>
<evidence type="ECO:0000313" key="2">
    <source>
        <dbReference type="EMBL" id="PZO89240.1"/>
    </source>
</evidence>
<feature type="transmembrane region" description="Helical" evidence="1">
    <location>
        <begin position="193"/>
        <end position="216"/>
    </location>
</feature>
<comment type="caution">
    <text evidence="2">The sequence shown here is derived from an EMBL/GenBank/DDBJ whole genome shotgun (WGS) entry which is preliminary data.</text>
</comment>
<accession>A0A2W5A3T1</accession>
<organism evidence="2 3">
    <name type="scientific">Sphingomonas sanxanigenens</name>
    <dbReference type="NCBI Taxonomy" id="397260"/>
    <lineage>
        <taxon>Bacteria</taxon>
        <taxon>Pseudomonadati</taxon>
        <taxon>Pseudomonadota</taxon>
        <taxon>Alphaproteobacteria</taxon>
        <taxon>Sphingomonadales</taxon>
        <taxon>Sphingomonadaceae</taxon>
        <taxon>Sphingomonas</taxon>
    </lineage>
</organism>
<evidence type="ECO:0000313" key="3">
    <source>
        <dbReference type="Proteomes" id="UP000249066"/>
    </source>
</evidence>
<feature type="transmembrane region" description="Helical" evidence="1">
    <location>
        <begin position="82"/>
        <end position="101"/>
    </location>
</feature>
<dbReference type="AlphaFoldDB" id="A0A2W5A3T1"/>
<reference evidence="2 3" key="1">
    <citation type="submission" date="2017-08" db="EMBL/GenBank/DDBJ databases">
        <title>Infants hospitalized years apart are colonized by the same room-sourced microbial strains.</title>
        <authorList>
            <person name="Brooks B."/>
            <person name="Olm M.R."/>
            <person name="Firek B.A."/>
            <person name="Baker R."/>
            <person name="Thomas B.C."/>
            <person name="Morowitz M.J."/>
            <person name="Banfield J.F."/>
        </authorList>
    </citation>
    <scope>NUCLEOTIDE SEQUENCE [LARGE SCALE GENOMIC DNA]</scope>
    <source>
        <strain evidence="2">S2_018_000_R2_101</strain>
    </source>
</reference>
<dbReference type="EMBL" id="QFNN01000067">
    <property type="protein sequence ID" value="PZO89240.1"/>
    <property type="molecule type" value="Genomic_DNA"/>
</dbReference>
<keyword evidence="1" id="KW-0472">Membrane</keyword>
<dbReference type="Pfam" id="PF07077">
    <property type="entry name" value="DUF1345"/>
    <property type="match status" value="1"/>
</dbReference>
<dbReference type="Proteomes" id="UP000249066">
    <property type="component" value="Unassembled WGS sequence"/>
</dbReference>
<dbReference type="InterPro" id="IPR009781">
    <property type="entry name" value="DUF1345"/>
</dbReference>
<feature type="transmembrane region" description="Helical" evidence="1">
    <location>
        <begin position="20"/>
        <end position="37"/>
    </location>
</feature>
<keyword evidence="1" id="KW-0812">Transmembrane</keyword>
<sequence length="219" mass="23782">MEKSTKPQGLGSWIAPWRFILFLALLIIAVPIGHLWLPLGHALMGGFDIAAFTFLVTEISLLRAGSAREMREIARNNDAHRALLLVISGIVSVAILVAVAVELSAGQAPTPAIVILVIGTLALAWLFSNLVYALHYAHLFYVGGEDGKDRGGIAFPGTKEPDYWDFVYFSFTLGMTFQTSDVDIPGPHMRRVVIFHCLAAFVFNIGVLAFTINVLGGKS</sequence>
<gene>
    <name evidence="2" type="ORF">DI623_10925</name>
</gene>
<name>A0A2W5A3T1_9SPHN</name>
<evidence type="ECO:0000256" key="1">
    <source>
        <dbReference type="SAM" id="Phobius"/>
    </source>
</evidence>
<keyword evidence="1" id="KW-1133">Transmembrane helix</keyword>
<protein>
    <submittedName>
        <fullName evidence="2">DUF1345 domain-containing protein</fullName>
    </submittedName>
</protein>
<proteinExistence type="predicted"/>
<feature type="transmembrane region" description="Helical" evidence="1">
    <location>
        <begin position="43"/>
        <end position="62"/>
    </location>
</feature>